<proteinExistence type="predicted"/>
<protein>
    <recommendedName>
        <fullName evidence="3">N-acetyltransferase domain-containing protein</fullName>
    </recommendedName>
</protein>
<dbReference type="PANTHER" id="PTHR42919:SF8">
    <property type="entry name" value="N-ALPHA-ACETYLTRANSFERASE 50"/>
    <property type="match status" value="1"/>
</dbReference>
<dbReference type="PANTHER" id="PTHR42919">
    <property type="entry name" value="N-ALPHA-ACETYLTRANSFERASE"/>
    <property type="match status" value="1"/>
</dbReference>
<dbReference type="SUPFAM" id="SSF55729">
    <property type="entry name" value="Acyl-CoA N-acyltransferases (Nat)"/>
    <property type="match status" value="1"/>
</dbReference>
<evidence type="ECO:0000256" key="1">
    <source>
        <dbReference type="ARBA" id="ARBA00022679"/>
    </source>
</evidence>
<dbReference type="RefSeq" id="WP_134115332.1">
    <property type="nucleotide sequence ID" value="NZ_SOEG01000005.1"/>
</dbReference>
<dbReference type="CDD" id="cd04301">
    <property type="entry name" value="NAT_SF"/>
    <property type="match status" value="1"/>
</dbReference>
<dbReference type="EMBL" id="SOEG01000005">
    <property type="protein sequence ID" value="TDX52652.1"/>
    <property type="molecule type" value="Genomic_DNA"/>
</dbReference>
<dbReference type="Gene3D" id="3.40.630.30">
    <property type="match status" value="1"/>
</dbReference>
<feature type="domain" description="N-acetyltransferase" evidence="3">
    <location>
        <begin position="3"/>
        <end position="172"/>
    </location>
</feature>
<evidence type="ECO:0000313" key="4">
    <source>
        <dbReference type="EMBL" id="TDX52652.1"/>
    </source>
</evidence>
<dbReference type="PROSITE" id="PS51186">
    <property type="entry name" value="GNAT"/>
    <property type="match status" value="1"/>
</dbReference>
<dbReference type="InterPro" id="IPR016181">
    <property type="entry name" value="Acyl_CoA_acyltransferase"/>
</dbReference>
<keyword evidence="1" id="KW-0808">Transferase</keyword>
<dbReference type="Proteomes" id="UP000295832">
    <property type="component" value="Unassembled WGS sequence"/>
</dbReference>
<evidence type="ECO:0000259" key="3">
    <source>
        <dbReference type="PROSITE" id="PS51186"/>
    </source>
</evidence>
<organism evidence="4 5">
    <name type="scientific">Orenia marismortui</name>
    <dbReference type="NCBI Taxonomy" id="46469"/>
    <lineage>
        <taxon>Bacteria</taxon>
        <taxon>Bacillati</taxon>
        <taxon>Bacillota</taxon>
        <taxon>Clostridia</taxon>
        <taxon>Halanaerobiales</taxon>
        <taxon>Halobacteroidaceae</taxon>
        <taxon>Orenia</taxon>
    </lineage>
</organism>
<sequence>MNIVIKEVSLDNIDTLVDLAKITFQQAYGSQNKAVDIADYLENNFNREEIKLEFNNRNNKFFMAYLRSQVVGYFKLSFSKVHKSFGTNKVIKLERLYLLKDYIGKKIGKKLMLKAIEVAKDHNIEYLWLGVWKENKRAVDFYKSWGFEIFAEELFFLGEDTQEDWLMKKSLY</sequence>
<dbReference type="AlphaFoldDB" id="A0A4R8H031"/>
<keyword evidence="5" id="KW-1185">Reference proteome</keyword>
<dbReference type="InterPro" id="IPR051556">
    <property type="entry name" value="N-term/lysine_N-AcTrnsfr"/>
</dbReference>
<keyword evidence="2" id="KW-0012">Acyltransferase</keyword>
<dbReference type="Pfam" id="PF00583">
    <property type="entry name" value="Acetyltransf_1"/>
    <property type="match status" value="1"/>
</dbReference>
<accession>A0A4R8H031</accession>
<name>A0A4R8H031_9FIRM</name>
<comment type="caution">
    <text evidence="4">The sequence shown here is derived from an EMBL/GenBank/DDBJ whole genome shotgun (WGS) entry which is preliminary data.</text>
</comment>
<gene>
    <name evidence="4" type="ORF">C7959_1056</name>
</gene>
<dbReference type="GO" id="GO:0016747">
    <property type="term" value="F:acyltransferase activity, transferring groups other than amino-acyl groups"/>
    <property type="evidence" value="ECO:0007669"/>
    <property type="project" value="InterPro"/>
</dbReference>
<evidence type="ECO:0000313" key="5">
    <source>
        <dbReference type="Proteomes" id="UP000295832"/>
    </source>
</evidence>
<dbReference type="InterPro" id="IPR000182">
    <property type="entry name" value="GNAT_dom"/>
</dbReference>
<evidence type="ECO:0000256" key="2">
    <source>
        <dbReference type="ARBA" id="ARBA00023315"/>
    </source>
</evidence>
<reference evidence="4 5" key="1">
    <citation type="submission" date="2019-03" db="EMBL/GenBank/DDBJ databases">
        <title>Subsurface microbial communities from deep shales in Ohio and West Virginia, USA.</title>
        <authorList>
            <person name="Wrighton K."/>
        </authorList>
    </citation>
    <scope>NUCLEOTIDE SEQUENCE [LARGE SCALE GENOMIC DNA]</scope>
    <source>
        <strain evidence="4 5">MSL 6dP</strain>
    </source>
</reference>